<dbReference type="EMBL" id="AUYC01000032">
    <property type="protein sequence ID" value="KZN62394.1"/>
    <property type="molecule type" value="Genomic_DNA"/>
</dbReference>
<dbReference type="InterPro" id="IPR006260">
    <property type="entry name" value="TonB/TolA_C"/>
</dbReference>
<sequence length="555" mass="63509">MNKQKLTLALLTFTILMGCESSPPPVTELPADNGSPEAVTPAEMAPEIVTAQEQNDITTSSPPVEISCEPLKYHCHSQRKAPALSNETDENLSAALNIADRGFAISAARRLESVKAKNDYEQAILHYHLANLNTEIMGKNAVALDYILKAIDSGNLPAEEYKSALYLEIMLLVELGWFDMSEEKALQYFAYINEPFDMDIFELFEQIAQQKRDQKRHDLLLEIQTMFDEQEQRQAAQEILDEIQSRVNKHRLTHSQVELQINKTRKLKDNSTCRVMTYQCHSQRAQKSPSGPVQKALKKAKKLLKDNSLMEAKNLLESIKPSSDFDAAMVNRRLAYLYSDAKLHELSINHARTALSGYILNAEDHRYLMRLEIIDLYYLGEFEQAKQKLEQHLNYDESTSDTYMEGLLLRIAKLQNNRQFFRALQNKALQSPERAELLYMYQAFSHFGDIQERTQTTQIPNDNKPKVIYQKEYAYPMEAAKEGITGSIILKFDLNTQGEPINIRVMNATPKGYFEEAGIKALEQWRYKVELDDAGNVIEGNDLEVHFTWNIGHSQ</sequence>
<reference evidence="6 7" key="1">
    <citation type="submission" date="2013-07" db="EMBL/GenBank/DDBJ databases">
        <title>Comparative Genomic and Metabolomic Analysis of Twelve Strains of Pseudoalteromonas luteoviolacea.</title>
        <authorList>
            <person name="Vynne N.G."/>
            <person name="Mansson M."/>
            <person name="Gram L."/>
        </authorList>
    </citation>
    <scope>NUCLEOTIDE SEQUENCE [LARGE SCALE GENOMIC DNA]</scope>
    <source>
        <strain evidence="6 7">CPMOR-1</strain>
    </source>
</reference>
<evidence type="ECO:0000256" key="4">
    <source>
        <dbReference type="ARBA" id="ARBA00023136"/>
    </source>
</evidence>
<proteinExistence type="predicted"/>
<organism evidence="6 7">
    <name type="scientific">Pseudoalteromonas luteoviolacea CPMOR-1</name>
    <dbReference type="NCBI Taxonomy" id="1365248"/>
    <lineage>
        <taxon>Bacteria</taxon>
        <taxon>Pseudomonadati</taxon>
        <taxon>Pseudomonadota</taxon>
        <taxon>Gammaproteobacteria</taxon>
        <taxon>Alteromonadales</taxon>
        <taxon>Pseudoalteromonadaceae</taxon>
        <taxon>Pseudoalteromonas</taxon>
    </lineage>
</organism>
<protein>
    <recommendedName>
        <fullName evidence="5">TonB C-terminal domain-containing protein</fullName>
    </recommendedName>
</protein>
<keyword evidence="2" id="KW-0812">Transmembrane</keyword>
<dbReference type="InterPro" id="IPR037682">
    <property type="entry name" value="TonB_C"/>
</dbReference>
<dbReference type="PROSITE" id="PS51257">
    <property type="entry name" value="PROKAR_LIPOPROTEIN"/>
    <property type="match status" value="1"/>
</dbReference>
<name>A0A167KAZ0_9GAMM</name>
<keyword evidence="3" id="KW-1133">Transmembrane helix</keyword>
<dbReference type="NCBIfam" id="TIGR01352">
    <property type="entry name" value="tonB_Cterm"/>
    <property type="match status" value="1"/>
</dbReference>
<evidence type="ECO:0000313" key="7">
    <source>
        <dbReference type="Proteomes" id="UP000076486"/>
    </source>
</evidence>
<evidence type="ECO:0000256" key="2">
    <source>
        <dbReference type="ARBA" id="ARBA00022692"/>
    </source>
</evidence>
<dbReference type="AlphaFoldDB" id="A0A167KAZ0"/>
<accession>A0A167KAZ0</accession>
<dbReference type="Gene3D" id="3.30.2420.10">
    <property type="entry name" value="TonB"/>
    <property type="match status" value="1"/>
</dbReference>
<gene>
    <name evidence="6" type="ORF">N473_19265</name>
</gene>
<dbReference type="GO" id="GO:0016020">
    <property type="term" value="C:membrane"/>
    <property type="evidence" value="ECO:0007669"/>
    <property type="project" value="UniProtKB-SubCell"/>
</dbReference>
<comment type="subcellular location">
    <subcellularLocation>
        <location evidence="1">Membrane</location>
        <topology evidence="1">Single-pass membrane protein</topology>
    </subcellularLocation>
</comment>
<dbReference type="GO" id="GO:0055085">
    <property type="term" value="P:transmembrane transport"/>
    <property type="evidence" value="ECO:0007669"/>
    <property type="project" value="InterPro"/>
</dbReference>
<dbReference type="Proteomes" id="UP000076486">
    <property type="component" value="Unassembled WGS sequence"/>
</dbReference>
<evidence type="ECO:0000256" key="1">
    <source>
        <dbReference type="ARBA" id="ARBA00004167"/>
    </source>
</evidence>
<evidence type="ECO:0000259" key="5">
    <source>
        <dbReference type="PROSITE" id="PS52015"/>
    </source>
</evidence>
<dbReference type="Pfam" id="PF03544">
    <property type="entry name" value="TonB_C"/>
    <property type="match status" value="1"/>
</dbReference>
<dbReference type="PROSITE" id="PS52015">
    <property type="entry name" value="TONB_CTD"/>
    <property type="match status" value="1"/>
</dbReference>
<evidence type="ECO:0000313" key="6">
    <source>
        <dbReference type="EMBL" id="KZN62394.1"/>
    </source>
</evidence>
<comment type="caution">
    <text evidence="6">The sequence shown here is derived from an EMBL/GenBank/DDBJ whole genome shotgun (WGS) entry which is preliminary data.</text>
</comment>
<dbReference type="RefSeq" id="WP_063368413.1">
    <property type="nucleotide sequence ID" value="NZ_AUYC01000032.1"/>
</dbReference>
<keyword evidence="4" id="KW-0472">Membrane</keyword>
<evidence type="ECO:0000256" key="3">
    <source>
        <dbReference type="ARBA" id="ARBA00022989"/>
    </source>
</evidence>
<feature type="domain" description="TonB C-terminal" evidence="5">
    <location>
        <begin position="460"/>
        <end position="555"/>
    </location>
</feature>
<dbReference type="PATRIC" id="fig|1365248.3.peg.2915"/>
<dbReference type="SUPFAM" id="SSF74653">
    <property type="entry name" value="TolA/TonB C-terminal domain"/>
    <property type="match status" value="1"/>
</dbReference>